<dbReference type="Proteomes" id="UP000233220">
    <property type="component" value="Unplaced"/>
</dbReference>
<dbReference type="AlphaFoldDB" id="A0A2K6UGY8"/>
<keyword evidence="2" id="KW-1185">Reference proteome</keyword>
<dbReference type="InterPro" id="IPR052805">
    <property type="entry name" value="GEF_Ubiquitin-Prot_Reg"/>
</dbReference>
<evidence type="ECO:0000313" key="1">
    <source>
        <dbReference type="Ensembl" id="ENSSBOP00000031193.1"/>
    </source>
</evidence>
<reference evidence="1" key="2">
    <citation type="submission" date="2025-09" db="UniProtKB">
        <authorList>
            <consortium name="Ensembl"/>
        </authorList>
    </citation>
    <scope>IDENTIFICATION</scope>
</reference>
<dbReference type="PANTHER" id="PTHR46857">
    <property type="entry name" value="EPITHELIAL CELL-TRANSFORMING SEQUENCE 2 ONCOGENE-LIKE"/>
    <property type="match status" value="1"/>
</dbReference>
<evidence type="ECO:0000313" key="2">
    <source>
        <dbReference type="Proteomes" id="UP000233220"/>
    </source>
</evidence>
<accession>A0A2K6UGY8</accession>
<dbReference type="PANTHER" id="PTHR46857:SF2">
    <property type="entry name" value="F-BOX ONLY PROTEIN 16"/>
    <property type="match status" value="1"/>
</dbReference>
<sequence length="69" mass="7899">MMAFAPPKNTDGPKMQTKMSTWTPLNHQLLNDRVFEERRALLGKWIGYCSGWFIPGLKGFSCLCFPKCC</sequence>
<gene>
    <name evidence="1" type="primary">FBXO16</name>
</gene>
<dbReference type="Ensembl" id="ENSSBOT00000048081.1">
    <property type="protein sequence ID" value="ENSSBOP00000031193.1"/>
    <property type="gene ID" value="ENSSBOG00000031835.1"/>
</dbReference>
<organism evidence="1 2">
    <name type="scientific">Saimiri boliviensis boliviensis</name>
    <name type="common">Bolivian squirrel monkey</name>
    <dbReference type="NCBI Taxonomy" id="39432"/>
    <lineage>
        <taxon>Eukaryota</taxon>
        <taxon>Metazoa</taxon>
        <taxon>Chordata</taxon>
        <taxon>Craniata</taxon>
        <taxon>Vertebrata</taxon>
        <taxon>Euteleostomi</taxon>
        <taxon>Mammalia</taxon>
        <taxon>Eutheria</taxon>
        <taxon>Euarchontoglires</taxon>
        <taxon>Primates</taxon>
        <taxon>Haplorrhini</taxon>
        <taxon>Platyrrhini</taxon>
        <taxon>Cebidae</taxon>
        <taxon>Saimiriinae</taxon>
        <taxon>Saimiri</taxon>
    </lineage>
</organism>
<protein>
    <submittedName>
        <fullName evidence="1">F-box protein 16</fullName>
    </submittedName>
</protein>
<proteinExistence type="predicted"/>
<name>A0A2K6UGY8_SAIBB</name>
<dbReference type="GeneTree" id="ENSGT00940000159021"/>
<reference evidence="1" key="1">
    <citation type="submission" date="2025-08" db="UniProtKB">
        <authorList>
            <consortium name="Ensembl"/>
        </authorList>
    </citation>
    <scope>IDENTIFICATION</scope>
</reference>